<accession>A0A4Q0QKB2</accession>
<keyword evidence="4" id="KW-0238">DNA-binding</keyword>
<dbReference type="PANTHER" id="PTHR46577">
    <property type="entry name" value="HTH-TYPE TRANSCRIPTIONAL REGULATORY PROTEIN GABR"/>
    <property type="match status" value="1"/>
</dbReference>
<evidence type="ECO:0000256" key="4">
    <source>
        <dbReference type="ARBA" id="ARBA00023125"/>
    </source>
</evidence>
<keyword evidence="7" id="KW-0808">Transferase</keyword>
<evidence type="ECO:0000256" key="3">
    <source>
        <dbReference type="ARBA" id="ARBA00023015"/>
    </source>
</evidence>
<dbReference type="PANTHER" id="PTHR46577:SF2">
    <property type="entry name" value="TRANSCRIPTIONAL REGULATORY PROTEIN"/>
    <property type="match status" value="1"/>
</dbReference>
<evidence type="ECO:0000256" key="1">
    <source>
        <dbReference type="ARBA" id="ARBA00005384"/>
    </source>
</evidence>
<comment type="caution">
    <text evidence="7">The sequence shown here is derived from an EMBL/GenBank/DDBJ whole genome shotgun (WGS) entry which is preliminary data.</text>
</comment>
<dbReference type="SUPFAM" id="SSF46785">
    <property type="entry name" value="Winged helix' DNA-binding domain"/>
    <property type="match status" value="1"/>
</dbReference>
<dbReference type="GO" id="GO:0003677">
    <property type="term" value="F:DNA binding"/>
    <property type="evidence" value="ECO:0007669"/>
    <property type="project" value="UniProtKB-KW"/>
</dbReference>
<dbReference type="InterPro" id="IPR015421">
    <property type="entry name" value="PyrdxlP-dep_Trfase_major"/>
</dbReference>
<sequence>MARPGTIQYNPTKLYGYGRQYSLDGETQTKGRGGTRTTDVMSAIRAKVAGRTLNTGDRLPSIRSLAATMGVSPSTIVEAYDRLAAEGLIRARRGSGFYVSPTVMPPLALAEVEPRRDREVDPFWVSRQSLDADTTALKPGCGWLPPEWMPEAALRRAIRALARTHATLFADYGGTRGSPALRRLLLTRLAEDAIEVSVDQLMLTGSGTQSADLVCRFLLRPGDTVLVDDPCYFNFRALLRAHQAKIVGVPYTPSGPDVASFEQVLASERPRLYITNSALHNPTGATLSLPTAHRLLSAAAAHDLTIVEDDIFGDFEPERSPRLAALDGLARVIRIGSFSKTLSASVRCGYIAARADWIEHLVDLQVATSFGGSSPVATEIIAKVLAGGSYRKHMDELRQRLMRARRDVARKLQALGIEPWLTPRGGFFLWCRLPGGQDATAVARAALEEDVVLAPGNVFSVSQTASNFMRFNVAQMGDPRMWDVLRRALKAGTER</sequence>
<dbReference type="CDD" id="cd00609">
    <property type="entry name" value="AAT_like"/>
    <property type="match status" value="1"/>
</dbReference>
<dbReference type="AlphaFoldDB" id="A0A4Q0QKB2"/>
<dbReference type="Gene3D" id="1.10.10.10">
    <property type="entry name" value="Winged helix-like DNA-binding domain superfamily/Winged helix DNA-binding domain"/>
    <property type="match status" value="1"/>
</dbReference>
<evidence type="ECO:0000256" key="5">
    <source>
        <dbReference type="ARBA" id="ARBA00023163"/>
    </source>
</evidence>
<evidence type="ECO:0000313" key="7">
    <source>
        <dbReference type="EMBL" id="RXG93835.1"/>
    </source>
</evidence>
<dbReference type="Gene3D" id="3.90.1150.10">
    <property type="entry name" value="Aspartate Aminotransferase, domain 1"/>
    <property type="match status" value="1"/>
</dbReference>
<keyword evidence="7" id="KW-0032">Aminotransferase</keyword>
<dbReference type="EMBL" id="RKMK01000020">
    <property type="protein sequence ID" value="RXG93835.1"/>
    <property type="molecule type" value="Genomic_DNA"/>
</dbReference>
<dbReference type="GO" id="GO:0008483">
    <property type="term" value="F:transaminase activity"/>
    <property type="evidence" value="ECO:0007669"/>
    <property type="project" value="UniProtKB-KW"/>
</dbReference>
<evidence type="ECO:0000259" key="6">
    <source>
        <dbReference type="PROSITE" id="PS50949"/>
    </source>
</evidence>
<feature type="domain" description="HTH gntR-type" evidence="6">
    <location>
        <begin position="34"/>
        <end position="102"/>
    </location>
</feature>
<evidence type="ECO:0000313" key="8">
    <source>
        <dbReference type="Proteomes" id="UP000290174"/>
    </source>
</evidence>
<dbReference type="SUPFAM" id="SSF53383">
    <property type="entry name" value="PLP-dependent transferases"/>
    <property type="match status" value="1"/>
</dbReference>
<proteinExistence type="inferred from homology"/>
<gene>
    <name evidence="7" type="ORF">EAS61_21700</name>
</gene>
<dbReference type="InterPro" id="IPR036388">
    <property type="entry name" value="WH-like_DNA-bd_sf"/>
</dbReference>
<keyword evidence="3" id="KW-0805">Transcription regulation</keyword>
<keyword evidence="2" id="KW-0663">Pyridoxal phosphate</keyword>
<reference evidence="7 8" key="1">
    <citation type="submission" date="2018-11" db="EMBL/GenBank/DDBJ databases">
        <title>Bradyrhizobium sp. nov., isolated from effective nodules of peanut in China.</title>
        <authorList>
            <person name="Li Y."/>
        </authorList>
    </citation>
    <scope>NUCLEOTIDE SEQUENCE [LARGE SCALE GENOMIC DNA]</scope>
    <source>
        <strain evidence="7 8">CCBAU 51770</strain>
    </source>
</reference>
<dbReference type="GO" id="GO:0030170">
    <property type="term" value="F:pyridoxal phosphate binding"/>
    <property type="evidence" value="ECO:0007669"/>
    <property type="project" value="InterPro"/>
</dbReference>
<dbReference type="InterPro" id="IPR004839">
    <property type="entry name" value="Aminotransferase_I/II_large"/>
</dbReference>
<dbReference type="GO" id="GO:0003700">
    <property type="term" value="F:DNA-binding transcription factor activity"/>
    <property type="evidence" value="ECO:0007669"/>
    <property type="project" value="InterPro"/>
</dbReference>
<dbReference type="CDD" id="cd07377">
    <property type="entry name" value="WHTH_GntR"/>
    <property type="match status" value="1"/>
</dbReference>
<comment type="similarity">
    <text evidence="1">In the C-terminal section; belongs to the class-I pyridoxal-phosphate-dependent aminotransferase family.</text>
</comment>
<dbReference type="InterPro" id="IPR015422">
    <property type="entry name" value="PyrdxlP-dep_Trfase_small"/>
</dbReference>
<dbReference type="Pfam" id="PF00155">
    <property type="entry name" value="Aminotran_1_2"/>
    <property type="match status" value="1"/>
</dbReference>
<dbReference type="SMART" id="SM00345">
    <property type="entry name" value="HTH_GNTR"/>
    <property type="match status" value="1"/>
</dbReference>
<dbReference type="Pfam" id="PF00392">
    <property type="entry name" value="GntR"/>
    <property type="match status" value="1"/>
</dbReference>
<keyword evidence="5" id="KW-0804">Transcription</keyword>
<dbReference type="PROSITE" id="PS50949">
    <property type="entry name" value="HTH_GNTR"/>
    <property type="match status" value="1"/>
</dbReference>
<protein>
    <submittedName>
        <fullName evidence="7">PLP-dependent aminotransferase family protein</fullName>
    </submittedName>
</protein>
<dbReference type="InterPro" id="IPR015424">
    <property type="entry name" value="PyrdxlP-dep_Trfase"/>
</dbReference>
<dbReference type="InterPro" id="IPR036390">
    <property type="entry name" value="WH_DNA-bd_sf"/>
</dbReference>
<organism evidence="7 8">
    <name type="scientific">Bradyrhizobium zhanjiangense</name>
    <dbReference type="NCBI Taxonomy" id="1325107"/>
    <lineage>
        <taxon>Bacteria</taxon>
        <taxon>Pseudomonadati</taxon>
        <taxon>Pseudomonadota</taxon>
        <taxon>Alphaproteobacteria</taxon>
        <taxon>Hyphomicrobiales</taxon>
        <taxon>Nitrobacteraceae</taxon>
        <taxon>Bradyrhizobium</taxon>
    </lineage>
</organism>
<dbReference type="Proteomes" id="UP000290174">
    <property type="component" value="Unassembled WGS sequence"/>
</dbReference>
<dbReference type="Gene3D" id="3.40.640.10">
    <property type="entry name" value="Type I PLP-dependent aspartate aminotransferase-like (Major domain)"/>
    <property type="match status" value="1"/>
</dbReference>
<evidence type="ECO:0000256" key="2">
    <source>
        <dbReference type="ARBA" id="ARBA00022898"/>
    </source>
</evidence>
<dbReference type="InterPro" id="IPR000524">
    <property type="entry name" value="Tscrpt_reg_HTH_GntR"/>
</dbReference>
<name>A0A4Q0QKB2_9BRAD</name>
<dbReference type="InterPro" id="IPR051446">
    <property type="entry name" value="HTH_trans_reg/aminotransferase"/>
</dbReference>